<dbReference type="Pfam" id="PF01965">
    <property type="entry name" value="DJ-1_PfpI"/>
    <property type="match status" value="1"/>
</dbReference>
<dbReference type="InterPro" id="IPR052158">
    <property type="entry name" value="INH-QAR"/>
</dbReference>
<evidence type="ECO:0000259" key="1">
    <source>
        <dbReference type="Pfam" id="PF01965"/>
    </source>
</evidence>
<gene>
    <name evidence="2" type="ORF">GCM10011510_08810</name>
</gene>
<protein>
    <submittedName>
        <fullName evidence="2">4-methyl-5(B-hydroxyethyl)-thiazole monophosphate biosynthesis protein</fullName>
    </submittedName>
</protein>
<dbReference type="InterPro" id="IPR002818">
    <property type="entry name" value="DJ-1/PfpI"/>
</dbReference>
<dbReference type="Proteomes" id="UP000660801">
    <property type="component" value="Unassembled WGS sequence"/>
</dbReference>
<dbReference type="SUPFAM" id="SSF52317">
    <property type="entry name" value="Class I glutamine amidotransferase-like"/>
    <property type="match status" value="1"/>
</dbReference>
<organism evidence="2 3">
    <name type="scientific">Streptococcus himalayensis</name>
    <dbReference type="NCBI Taxonomy" id="1888195"/>
    <lineage>
        <taxon>Bacteria</taxon>
        <taxon>Bacillati</taxon>
        <taxon>Bacillota</taxon>
        <taxon>Bacilli</taxon>
        <taxon>Lactobacillales</taxon>
        <taxon>Streptococcaceae</taxon>
        <taxon>Streptococcus</taxon>
    </lineage>
</organism>
<sequence>MKVAVCLYPSCSLQEITSLTASLALFVGAEIEYIAARKELYNSEEGLTFLPSAQFSEVHPNDYDTILLTGTMETLKSLYDEDFLAFLQAIHPQQTVVGAISSSPLFLAKAGLLKGKRYTGGLYMEMVAHFDFFEQENFCHQPLVCDGNVITALGFAYQDFAIAVLKALEVPHPERFFARKSVYEKKELTFYLGEKPWQDMLKEIARYEELKIKTS</sequence>
<name>A0A917EG54_9STRE</name>
<dbReference type="PANTHER" id="PTHR43130:SF3">
    <property type="entry name" value="HTH-TYPE TRANSCRIPTIONAL REGULATOR RV1931C"/>
    <property type="match status" value="1"/>
</dbReference>
<dbReference type="Gene3D" id="3.40.50.880">
    <property type="match status" value="1"/>
</dbReference>
<comment type="caution">
    <text evidence="2">The sequence shown here is derived from an EMBL/GenBank/DDBJ whole genome shotgun (WGS) entry which is preliminary data.</text>
</comment>
<feature type="domain" description="DJ-1/PfpI" evidence="1">
    <location>
        <begin position="1"/>
        <end position="166"/>
    </location>
</feature>
<evidence type="ECO:0000313" key="3">
    <source>
        <dbReference type="Proteomes" id="UP000660801"/>
    </source>
</evidence>
<reference evidence="2" key="1">
    <citation type="journal article" date="2014" name="Int. J. Syst. Evol. Microbiol.">
        <title>Complete genome sequence of Corynebacterium casei LMG S-19264T (=DSM 44701T), isolated from a smear-ripened cheese.</title>
        <authorList>
            <consortium name="US DOE Joint Genome Institute (JGI-PGF)"/>
            <person name="Walter F."/>
            <person name="Albersmeier A."/>
            <person name="Kalinowski J."/>
            <person name="Ruckert C."/>
        </authorList>
    </citation>
    <scope>NUCLEOTIDE SEQUENCE</scope>
    <source>
        <strain evidence="2">CGMCC 1.15533</strain>
    </source>
</reference>
<dbReference type="RefSeq" id="WP_068994037.1">
    <property type="nucleotide sequence ID" value="NZ_BMJN01000011.1"/>
</dbReference>
<keyword evidence="3" id="KW-1185">Reference proteome</keyword>
<evidence type="ECO:0000313" key="2">
    <source>
        <dbReference type="EMBL" id="GGE29761.1"/>
    </source>
</evidence>
<dbReference type="EMBL" id="BMJN01000011">
    <property type="protein sequence ID" value="GGE29761.1"/>
    <property type="molecule type" value="Genomic_DNA"/>
</dbReference>
<dbReference type="OrthoDB" id="9800516at2"/>
<accession>A0A917EG54</accession>
<dbReference type="InterPro" id="IPR029062">
    <property type="entry name" value="Class_I_gatase-like"/>
</dbReference>
<dbReference type="PANTHER" id="PTHR43130">
    <property type="entry name" value="ARAC-FAMILY TRANSCRIPTIONAL REGULATOR"/>
    <property type="match status" value="1"/>
</dbReference>
<proteinExistence type="predicted"/>
<dbReference type="AlphaFoldDB" id="A0A917EG54"/>
<reference evidence="2" key="2">
    <citation type="submission" date="2020-09" db="EMBL/GenBank/DDBJ databases">
        <authorList>
            <person name="Sun Q."/>
            <person name="Zhou Y."/>
        </authorList>
    </citation>
    <scope>NUCLEOTIDE SEQUENCE</scope>
    <source>
        <strain evidence="2">CGMCC 1.15533</strain>
    </source>
</reference>